<accession>A0A0K0DHK7</accession>
<name>A0A0K0DHK7_ANGCA</name>
<feature type="compositionally biased region" description="Acidic residues" evidence="1">
    <location>
        <begin position="403"/>
        <end position="414"/>
    </location>
</feature>
<dbReference type="Proteomes" id="UP000035642">
    <property type="component" value="Unassembled WGS sequence"/>
</dbReference>
<dbReference type="AlphaFoldDB" id="A0A0K0DHK7"/>
<feature type="compositionally biased region" description="Basic and acidic residues" evidence="1">
    <location>
        <begin position="376"/>
        <end position="388"/>
    </location>
</feature>
<feature type="compositionally biased region" description="Low complexity" evidence="1">
    <location>
        <begin position="338"/>
        <end position="352"/>
    </location>
</feature>
<sequence>MWRSTDSTPTPDEADLWPGARAAVRTSPTGGWLARGGAAVPQRSCAFGLRRVLHYRSSYFGGKKACALRGRRDAVRLASSPPGVCGFKRLSTQAQPEVMSDDEGRLLIDDLQDGTGQLDNVLQANALVDVKSTQVKPICEVSLQGESESTSINKLSTPLTVPVFGQPQATLSGEAIFHGGAASNSQRAEGPAFSFTSTMARTHCEQDPMFSSATSLRHKSKGRNDTSSSRKRKDSLFDGQNPPSSPVDSDDAAVKRHKPLCDRGTCVQSRAVQSEMDGSFFDLEVGSTRIVEMTVVCKMESNELYVVAKWKDQELSGILTDGHPPAYTLYMKKRSTVANSGSSSSNGSACGDSNDRATNSGASTPSKSRQVPLTPRESKKRTSTESKRKSSCSTARPGSSADPPEEEEELEDETTPGVSASTMDALRLVEVPGRKSMHVCSVDGCQHRYVRSEEIEYHKATAHAKRAVMYETRCSQTDISAFRRTSVQTDVDGLFDSEVLCPKTDSEEISVKLENLPSSSSTVNTKIENAQASKSPAGYSDISDDGVAPQLQKLFQVIVVAERNRGAMNGTGVSPVVSSVGTPTPVSAISGSVRVPVNPVPAGMYMSSFAHQMMAPYASPLTATPTSNPAPSPQQLSKISQSHMKTPDEVAAANNVLSAQKTMQSSAAQNIQRQFGLQMMQSGTGQHQAAMMQAAAAQAQMAQMHHLYMQQMAAGARGGQFPMAATSAGPHEMALAALQGREPNVTDIKRYYCNTFVHDR</sequence>
<evidence type="ECO:0000313" key="2">
    <source>
        <dbReference type="Proteomes" id="UP000035642"/>
    </source>
</evidence>
<evidence type="ECO:0000256" key="1">
    <source>
        <dbReference type="SAM" id="MobiDB-lite"/>
    </source>
</evidence>
<reference evidence="2" key="1">
    <citation type="submission" date="2012-09" db="EMBL/GenBank/DDBJ databases">
        <authorList>
            <person name="Martin A.A."/>
        </authorList>
    </citation>
    <scope>NUCLEOTIDE SEQUENCE</scope>
</reference>
<reference evidence="3" key="2">
    <citation type="submission" date="2017-02" db="UniProtKB">
        <authorList>
            <consortium name="WormBaseParasite"/>
        </authorList>
    </citation>
    <scope>IDENTIFICATION</scope>
</reference>
<keyword evidence="2" id="KW-1185">Reference proteome</keyword>
<evidence type="ECO:0000313" key="3">
    <source>
        <dbReference type="WBParaSite" id="ACAC_0001068201-mRNA-1"/>
    </source>
</evidence>
<protein>
    <submittedName>
        <fullName evidence="3">C2H2-type domain-containing protein</fullName>
    </submittedName>
</protein>
<proteinExistence type="predicted"/>
<feature type="compositionally biased region" description="Polar residues" evidence="1">
    <location>
        <begin position="356"/>
        <end position="371"/>
    </location>
</feature>
<organism evidence="2 3">
    <name type="scientific">Angiostrongylus cantonensis</name>
    <name type="common">Rat lungworm</name>
    <dbReference type="NCBI Taxonomy" id="6313"/>
    <lineage>
        <taxon>Eukaryota</taxon>
        <taxon>Metazoa</taxon>
        <taxon>Ecdysozoa</taxon>
        <taxon>Nematoda</taxon>
        <taxon>Chromadorea</taxon>
        <taxon>Rhabditida</taxon>
        <taxon>Rhabditina</taxon>
        <taxon>Rhabditomorpha</taxon>
        <taxon>Strongyloidea</taxon>
        <taxon>Metastrongylidae</taxon>
        <taxon>Angiostrongylus</taxon>
    </lineage>
</organism>
<feature type="region of interest" description="Disordered" evidence="1">
    <location>
        <begin position="208"/>
        <end position="255"/>
    </location>
</feature>
<dbReference type="WBParaSite" id="ACAC_0001068201-mRNA-1">
    <property type="protein sequence ID" value="ACAC_0001068201-mRNA-1"/>
    <property type="gene ID" value="ACAC_0001068201"/>
</dbReference>
<feature type="region of interest" description="Disordered" evidence="1">
    <location>
        <begin position="337"/>
        <end position="423"/>
    </location>
</feature>